<evidence type="ECO:0000313" key="1">
    <source>
        <dbReference type="EMBL" id="GJD96915.1"/>
    </source>
</evidence>
<evidence type="ECO:0000313" key="2">
    <source>
        <dbReference type="Proteomes" id="UP001055125"/>
    </source>
</evidence>
<reference evidence="1" key="1">
    <citation type="journal article" date="2021" name="Front. Microbiol.">
        <title>Comprehensive Comparative Genomics and Phenotyping of Methylobacterium Species.</title>
        <authorList>
            <person name="Alessa O."/>
            <person name="Ogura Y."/>
            <person name="Fujitani Y."/>
            <person name="Takami H."/>
            <person name="Hayashi T."/>
            <person name="Sahin N."/>
            <person name="Tani A."/>
        </authorList>
    </citation>
    <scope>NUCLEOTIDE SEQUENCE</scope>
    <source>
        <strain evidence="1">DSM 19015</strain>
    </source>
</reference>
<proteinExistence type="predicted"/>
<keyword evidence="2" id="KW-1185">Reference proteome</keyword>
<name>A0ABQ4S5G4_9HYPH</name>
<reference evidence="1" key="2">
    <citation type="submission" date="2021-08" db="EMBL/GenBank/DDBJ databases">
        <authorList>
            <person name="Tani A."/>
            <person name="Ola A."/>
            <person name="Ogura Y."/>
            <person name="Katsura K."/>
            <person name="Hayashi T."/>
        </authorList>
    </citation>
    <scope>NUCLEOTIDE SEQUENCE</scope>
    <source>
        <strain evidence="1">DSM 19015</strain>
    </source>
</reference>
<dbReference type="EMBL" id="BPQP01000072">
    <property type="protein sequence ID" value="GJD96915.1"/>
    <property type="molecule type" value="Genomic_DNA"/>
</dbReference>
<accession>A0ABQ4S5G4</accession>
<sequence length="78" mass="8254">MRWAVFQSGVVDAVTWGFIGLATTGTDHGAVHKQDAENTSLSPIVDASFFDQPFGNCTDFVVPGAGDTEQREAIPLGV</sequence>
<organism evidence="1 2">
    <name type="scientific">Methylobacterium iners</name>
    <dbReference type="NCBI Taxonomy" id="418707"/>
    <lineage>
        <taxon>Bacteria</taxon>
        <taxon>Pseudomonadati</taxon>
        <taxon>Pseudomonadota</taxon>
        <taxon>Alphaproteobacteria</taxon>
        <taxon>Hyphomicrobiales</taxon>
        <taxon>Methylobacteriaceae</taxon>
        <taxon>Methylobacterium</taxon>
    </lineage>
</organism>
<protein>
    <submittedName>
        <fullName evidence="1">Uncharacterized protein</fullName>
    </submittedName>
</protein>
<comment type="caution">
    <text evidence="1">The sequence shown here is derived from an EMBL/GenBank/DDBJ whole genome shotgun (WGS) entry which is preliminary data.</text>
</comment>
<gene>
    <name evidence="1" type="ORF">OCOJLMKI_4142</name>
</gene>
<dbReference type="Proteomes" id="UP001055125">
    <property type="component" value="Unassembled WGS sequence"/>
</dbReference>